<dbReference type="SUPFAM" id="SSF54001">
    <property type="entry name" value="Cysteine proteinases"/>
    <property type="match status" value="1"/>
</dbReference>
<feature type="coiled-coil region" evidence="1">
    <location>
        <begin position="592"/>
        <end position="626"/>
    </location>
</feature>
<organism evidence="3 4">
    <name type="scientific">Fusarium pseudoanthophilum</name>
    <dbReference type="NCBI Taxonomy" id="48495"/>
    <lineage>
        <taxon>Eukaryota</taxon>
        <taxon>Fungi</taxon>
        <taxon>Dikarya</taxon>
        <taxon>Ascomycota</taxon>
        <taxon>Pezizomycotina</taxon>
        <taxon>Sordariomycetes</taxon>
        <taxon>Hypocreomycetidae</taxon>
        <taxon>Hypocreales</taxon>
        <taxon>Nectriaceae</taxon>
        <taxon>Fusarium</taxon>
        <taxon>Fusarium fujikuroi species complex</taxon>
    </lineage>
</organism>
<keyword evidence="4" id="KW-1185">Reference proteome</keyword>
<feature type="region of interest" description="Disordered" evidence="2">
    <location>
        <begin position="165"/>
        <end position="195"/>
    </location>
</feature>
<dbReference type="Gene3D" id="3.40.395.10">
    <property type="entry name" value="Adenoviral Proteinase, Chain A"/>
    <property type="match status" value="1"/>
</dbReference>
<evidence type="ECO:0000256" key="1">
    <source>
        <dbReference type="SAM" id="Coils"/>
    </source>
</evidence>
<evidence type="ECO:0000313" key="3">
    <source>
        <dbReference type="EMBL" id="KAF5601345.1"/>
    </source>
</evidence>
<evidence type="ECO:0000313" key="4">
    <source>
        <dbReference type="Proteomes" id="UP000544095"/>
    </source>
</evidence>
<feature type="region of interest" description="Disordered" evidence="2">
    <location>
        <begin position="229"/>
        <end position="275"/>
    </location>
</feature>
<reference evidence="3 4" key="1">
    <citation type="submission" date="2020-05" db="EMBL/GenBank/DDBJ databases">
        <title>Identification and distribution of gene clusters putatively required for synthesis of sphingolipid metabolism inhibitors in phylogenetically diverse species of the filamentous fungus Fusarium.</title>
        <authorList>
            <person name="Kim H.-S."/>
            <person name="Busman M."/>
            <person name="Brown D.W."/>
            <person name="Divon H."/>
            <person name="Uhlig S."/>
            <person name="Proctor R.H."/>
        </authorList>
    </citation>
    <scope>NUCLEOTIDE SEQUENCE [LARGE SCALE GENOMIC DNA]</scope>
    <source>
        <strain evidence="3 4">NRRL 25211</strain>
    </source>
</reference>
<proteinExistence type="predicted"/>
<keyword evidence="1" id="KW-0175">Coiled coil</keyword>
<sequence length="661" mass="73975">MPPSPAKMTRAEQVAWLDKQWGGKSWLHDEVRGAHENPPKQNELSAGALESLFKITSFAQANNIELPSLWSQMPPYNVLWTGVRQHPGNSLRLTSDVAKAALNSLKALVRSRGAQEAGGPSEVIILESRETEPEACMYVGSDHVESDSSDDEDIGPVLEVTRSPSVILGGCPRSPAKSPLKSPVRLPVKPEAKSPAKVVGNIDKISPISAFTYQEPRDQRLAAPNAASLPLTPHVQTSRHFTLSPAATSSKRKRDKDSSAITPKRSTKRAETSKGEEEVVDQATIIYKQLTSNVKLMDGTLQFLTKALISWLPLEQGKVKVLDPLWFKVDGTTAGHNIKLDGYTMLCFPIHHQKPKHWTLAIVEIDHEENSMIFNHHDSTEGEDRYNAVCESFQKWNETVGHKFQLRFNNVTPCTPQKDDISCGIHVLSCLRHALTNRHCPQSLNPFAERRFFIRKIKESHSYDGDYPLQEVKKRFEKQEPGMLAESVRKRTPESLEADRHLAAIAAERAGDGLRDAQATLSRLTVEQGILAEAITRLEAAVETKPELTSHSSLEPPDRLRGDSQDDLFARMSQYSKTLMDQSFANGSAIGRKILQDHYEEIVEKLKEAEKDVARKQEEVDEATKDREIKTHMCDLKENMSNILNLNGSSLWDNWFERASN</sequence>
<protein>
    <recommendedName>
        <fullName evidence="5">Ubiquitin-like protease family profile domain-containing protein</fullName>
    </recommendedName>
</protein>
<evidence type="ECO:0000256" key="2">
    <source>
        <dbReference type="SAM" id="MobiDB-lite"/>
    </source>
</evidence>
<name>A0A8H5PQ84_9HYPO</name>
<dbReference type="InterPro" id="IPR038765">
    <property type="entry name" value="Papain-like_cys_pep_sf"/>
</dbReference>
<accession>A0A8H5PQ84</accession>
<dbReference type="EMBL" id="JAAOAR010000072">
    <property type="protein sequence ID" value="KAF5601345.1"/>
    <property type="molecule type" value="Genomic_DNA"/>
</dbReference>
<evidence type="ECO:0008006" key="5">
    <source>
        <dbReference type="Google" id="ProtNLM"/>
    </source>
</evidence>
<feature type="compositionally biased region" description="Polar residues" evidence="2">
    <location>
        <begin position="234"/>
        <end position="248"/>
    </location>
</feature>
<dbReference type="Proteomes" id="UP000544095">
    <property type="component" value="Unassembled WGS sequence"/>
</dbReference>
<gene>
    <name evidence="3" type="ORF">FPANT_1716</name>
</gene>
<dbReference type="AlphaFoldDB" id="A0A8H5PQ84"/>
<comment type="caution">
    <text evidence="3">The sequence shown here is derived from an EMBL/GenBank/DDBJ whole genome shotgun (WGS) entry which is preliminary data.</text>
</comment>
<feature type="region of interest" description="Disordered" evidence="2">
    <location>
        <begin position="543"/>
        <end position="564"/>
    </location>
</feature>